<dbReference type="Proteomes" id="UP000800094">
    <property type="component" value="Unassembled WGS sequence"/>
</dbReference>
<accession>A0A6A6IW11</accession>
<dbReference type="OrthoDB" id="3682602at2759"/>
<keyword evidence="2" id="KW-1185">Reference proteome</keyword>
<dbReference type="GeneID" id="54586232"/>
<name>A0A6A6IW11_9PLEO</name>
<dbReference type="RefSeq" id="XP_033689126.1">
    <property type="nucleotide sequence ID" value="XM_033832902.1"/>
</dbReference>
<reference evidence="1" key="1">
    <citation type="journal article" date="2020" name="Stud. Mycol.">
        <title>101 Dothideomycetes genomes: a test case for predicting lifestyles and emergence of pathogens.</title>
        <authorList>
            <person name="Haridas S."/>
            <person name="Albert R."/>
            <person name="Binder M."/>
            <person name="Bloem J."/>
            <person name="Labutti K."/>
            <person name="Salamov A."/>
            <person name="Andreopoulos B."/>
            <person name="Baker S."/>
            <person name="Barry K."/>
            <person name="Bills G."/>
            <person name="Bluhm B."/>
            <person name="Cannon C."/>
            <person name="Castanera R."/>
            <person name="Culley D."/>
            <person name="Daum C."/>
            <person name="Ezra D."/>
            <person name="Gonzalez J."/>
            <person name="Henrissat B."/>
            <person name="Kuo A."/>
            <person name="Liang C."/>
            <person name="Lipzen A."/>
            <person name="Lutzoni F."/>
            <person name="Magnuson J."/>
            <person name="Mondo S."/>
            <person name="Nolan M."/>
            <person name="Ohm R."/>
            <person name="Pangilinan J."/>
            <person name="Park H.-J."/>
            <person name="Ramirez L."/>
            <person name="Alfaro M."/>
            <person name="Sun H."/>
            <person name="Tritt A."/>
            <person name="Yoshinaga Y."/>
            <person name="Zwiers L.-H."/>
            <person name="Turgeon B."/>
            <person name="Goodwin S."/>
            <person name="Spatafora J."/>
            <person name="Crous P."/>
            <person name="Grigoriev I."/>
        </authorList>
    </citation>
    <scope>NUCLEOTIDE SEQUENCE</scope>
    <source>
        <strain evidence="1">CBS 122368</strain>
    </source>
</reference>
<protein>
    <submittedName>
        <fullName evidence="1">Uncharacterized protein</fullName>
    </submittedName>
</protein>
<evidence type="ECO:0000313" key="1">
    <source>
        <dbReference type="EMBL" id="KAF2254122.1"/>
    </source>
</evidence>
<dbReference type="AlphaFoldDB" id="A0A6A6IW11"/>
<dbReference type="EMBL" id="ML987191">
    <property type="protein sequence ID" value="KAF2254122.1"/>
    <property type="molecule type" value="Genomic_DNA"/>
</dbReference>
<sequence length="292" mass="33696">MYPIHRVDGAVERRDAISCQSSPQREHASGRYRPSSSTFPFLRLPASIRRQIYAILPVHTKHVTGLRGTCTIWKDKPVIILILRYVERSIVQTCRLLRDEADPVLEIETLTLGPPQIIVVGEYFDRVPEFVRMVREMHDVYIYQRLRLRDSQLLSGPAPSFDFANCLIWTQLATLHLQSVKAFEIGVYISANSHLGRFTHNLEQTASAIKDPRWDTESGDYNRPKFWVVFEWEANREGLAENLAMHTIQGKGIRVIGNAETWEKREWWGVGSFGLLFGCAEGTWRWIRKLGM</sequence>
<gene>
    <name evidence="1" type="ORF">BU26DRAFT_561372</name>
</gene>
<proteinExistence type="predicted"/>
<evidence type="ECO:0000313" key="2">
    <source>
        <dbReference type="Proteomes" id="UP000800094"/>
    </source>
</evidence>
<organism evidence="1 2">
    <name type="scientific">Trematosphaeria pertusa</name>
    <dbReference type="NCBI Taxonomy" id="390896"/>
    <lineage>
        <taxon>Eukaryota</taxon>
        <taxon>Fungi</taxon>
        <taxon>Dikarya</taxon>
        <taxon>Ascomycota</taxon>
        <taxon>Pezizomycotina</taxon>
        <taxon>Dothideomycetes</taxon>
        <taxon>Pleosporomycetidae</taxon>
        <taxon>Pleosporales</taxon>
        <taxon>Massarineae</taxon>
        <taxon>Trematosphaeriaceae</taxon>
        <taxon>Trematosphaeria</taxon>
    </lineage>
</organism>